<dbReference type="InterPro" id="IPR036282">
    <property type="entry name" value="Glutathione-S-Trfase_C_sf"/>
</dbReference>
<dbReference type="GO" id="GO:0004364">
    <property type="term" value="F:glutathione transferase activity"/>
    <property type="evidence" value="ECO:0007669"/>
    <property type="project" value="InterPro"/>
</dbReference>
<dbReference type="GO" id="GO:0005737">
    <property type="term" value="C:cytoplasm"/>
    <property type="evidence" value="ECO:0007669"/>
    <property type="project" value="TreeGrafter"/>
</dbReference>
<name>A0A6P4ACK9_ZIZJJ</name>
<dbReference type="Gene3D" id="3.40.30.10">
    <property type="entry name" value="Glutaredoxin"/>
    <property type="match status" value="1"/>
</dbReference>
<gene>
    <name evidence="3" type="primary">LOC107419124</name>
</gene>
<dbReference type="PANTHER" id="PTHR32419:SF6">
    <property type="entry name" value="GLUTATHIONE S-TRANSFERASE OMEGA-LIKE 1-RELATED"/>
    <property type="match status" value="1"/>
</dbReference>
<accession>A0A6P4ACK9</accession>
<dbReference type="SUPFAM" id="SSF47616">
    <property type="entry name" value="GST C-terminal domain-like"/>
    <property type="match status" value="1"/>
</dbReference>
<dbReference type="GeneID" id="107419124"/>
<dbReference type="PANTHER" id="PTHR32419">
    <property type="entry name" value="GLUTATHIONYL-HYDROQUINONE REDUCTASE"/>
    <property type="match status" value="1"/>
</dbReference>
<feature type="region of interest" description="Disordered" evidence="1">
    <location>
        <begin position="161"/>
        <end position="181"/>
    </location>
</feature>
<dbReference type="InParanoid" id="A0A6P4ACK9"/>
<protein>
    <submittedName>
        <fullName evidence="3">Uncharacterized protein LOC107419124</fullName>
    </submittedName>
</protein>
<reference evidence="2" key="1">
    <citation type="submission" date="2025-05" db="UniProtKB">
        <authorList>
            <consortium name="RefSeq"/>
        </authorList>
    </citation>
    <scope>NUCLEOTIDE SEQUENCE [LARGE SCALE GENOMIC DNA]</scope>
</reference>
<dbReference type="RefSeq" id="XP_015883355.3">
    <property type="nucleotide sequence ID" value="XM_016027869.3"/>
</dbReference>
<evidence type="ECO:0000313" key="3">
    <source>
        <dbReference type="RefSeq" id="XP_015883355.3"/>
    </source>
</evidence>
<dbReference type="AlphaFoldDB" id="A0A6P4ACK9"/>
<sequence>MGFSYYRYGQPGAEPDPLNGAKRLRELYVLARTNDTGKYTVPFFFFPSMLNFSKYYNVVMLCENPSLDLSPSHLQTQIDQINEWVFNLISKGVYKCGFAGKQEPCDKFISSATRNSRMSTLIYSITLKAIFQIRGISSTVNMEHIKQRYYGSQPTVNPFGSIPQGPNIDYSSPHDREKFST</sequence>
<dbReference type="KEGG" id="zju:107419124"/>
<dbReference type="Proteomes" id="UP001652623">
    <property type="component" value="Chromosome 1"/>
</dbReference>
<proteinExistence type="predicted"/>
<dbReference type="Gene3D" id="1.20.1050.10">
    <property type="match status" value="2"/>
</dbReference>
<evidence type="ECO:0000256" key="1">
    <source>
        <dbReference type="SAM" id="MobiDB-lite"/>
    </source>
</evidence>
<feature type="compositionally biased region" description="Basic and acidic residues" evidence="1">
    <location>
        <begin position="172"/>
        <end position="181"/>
    </location>
</feature>
<reference evidence="3" key="2">
    <citation type="submission" date="2025-08" db="UniProtKB">
        <authorList>
            <consortium name="RefSeq"/>
        </authorList>
    </citation>
    <scope>IDENTIFICATION</scope>
    <source>
        <tissue evidence="3">Seedling</tissue>
    </source>
</reference>
<keyword evidence="2" id="KW-1185">Reference proteome</keyword>
<dbReference type="InterPro" id="IPR016639">
    <property type="entry name" value="GST_Omega/GSH"/>
</dbReference>
<organism evidence="2 3">
    <name type="scientific">Ziziphus jujuba</name>
    <name type="common">Chinese jujube</name>
    <name type="synonym">Ziziphus sativa</name>
    <dbReference type="NCBI Taxonomy" id="326968"/>
    <lineage>
        <taxon>Eukaryota</taxon>
        <taxon>Viridiplantae</taxon>
        <taxon>Streptophyta</taxon>
        <taxon>Embryophyta</taxon>
        <taxon>Tracheophyta</taxon>
        <taxon>Spermatophyta</taxon>
        <taxon>Magnoliopsida</taxon>
        <taxon>eudicotyledons</taxon>
        <taxon>Gunneridae</taxon>
        <taxon>Pentapetalae</taxon>
        <taxon>rosids</taxon>
        <taxon>fabids</taxon>
        <taxon>Rosales</taxon>
        <taxon>Rhamnaceae</taxon>
        <taxon>Paliureae</taxon>
        <taxon>Ziziphus</taxon>
    </lineage>
</organism>
<evidence type="ECO:0000313" key="2">
    <source>
        <dbReference type="Proteomes" id="UP001652623"/>
    </source>
</evidence>